<reference evidence="3" key="2">
    <citation type="submission" date="2014-05" db="EMBL/GenBank/DDBJ databases">
        <title>Draft genome sequence of Virgibacillus massiliensis Vm-5.</title>
        <authorList>
            <person name="Khelaifia S."/>
            <person name="Croce O."/>
            <person name="Lagier J.C."/>
            <person name="Raoult D."/>
        </authorList>
    </citation>
    <scope>NUCLEOTIDE SEQUENCE [LARGE SCALE GENOMIC DNA]</scope>
    <source>
        <strain evidence="3">Vm-5</strain>
    </source>
</reference>
<keyword evidence="3" id="KW-1185">Reference proteome</keyword>
<dbReference type="OrthoDB" id="3191472at2"/>
<organism evidence="2 3">
    <name type="scientific">Virgibacillus massiliensis</name>
    <dbReference type="NCBI Taxonomy" id="1462526"/>
    <lineage>
        <taxon>Bacteria</taxon>
        <taxon>Bacillati</taxon>
        <taxon>Bacillota</taxon>
        <taxon>Bacilli</taxon>
        <taxon>Bacillales</taxon>
        <taxon>Bacillaceae</taxon>
        <taxon>Virgibacillus</taxon>
    </lineage>
</organism>
<name>A0A024Q9A1_9BACI</name>
<dbReference type="PANTHER" id="PTHR40056">
    <property type="entry name" value="HYPOTHETICAL CYTOSOLIC PROTEIN"/>
    <property type="match status" value="1"/>
</dbReference>
<comment type="caution">
    <text evidence="2">The sequence shown here is derived from an EMBL/GenBank/DDBJ whole genome shotgun (WGS) entry which is preliminary data.</text>
</comment>
<evidence type="ECO:0008006" key="4">
    <source>
        <dbReference type="Google" id="ProtNLM"/>
    </source>
</evidence>
<protein>
    <recommendedName>
        <fullName evidence="4">DUF1836 domain-containing protein</fullName>
    </recommendedName>
</protein>
<dbReference type="InterPro" id="IPR014975">
    <property type="entry name" value="DUF1836"/>
</dbReference>
<dbReference type="STRING" id="1462526.BN990_01401"/>
<evidence type="ECO:0000313" key="2">
    <source>
        <dbReference type="EMBL" id="CDQ39118.1"/>
    </source>
</evidence>
<feature type="coiled-coil region" evidence="1">
    <location>
        <begin position="123"/>
        <end position="150"/>
    </location>
</feature>
<dbReference type="eggNOG" id="COG0789">
    <property type="taxonomic scope" value="Bacteria"/>
</dbReference>
<gene>
    <name evidence="2" type="ORF">BN990_01401</name>
</gene>
<dbReference type="EMBL" id="CCDP010000001">
    <property type="protein sequence ID" value="CDQ39118.1"/>
    <property type="molecule type" value="Genomic_DNA"/>
</dbReference>
<dbReference type="Pfam" id="PF08876">
    <property type="entry name" value="DUF1836"/>
    <property type="match status" value="1"/>
</dbReference>
<dbReference type="Proteomes" id="UP000028875">
    <property type="component" value="Unassembled WGS sequence"/>
</dbReference>
<evidence type="ECO:0000256" key="1">
    <source>
        <dbReference type="SAM" id="Coils"/>
    </source>
</evidence>
<sequence>MKDIYEYVDKMELNKQLKLDEIPDLDLYMDQVIQLFENKFGILKRDEEEKVLTKTMINNYAKGKLFFPIENKKYSKNHLMLIAMIYQMKGALSINDVRMTLDALNKMITEENFDLTKLYESYVDIANDRMQQLKVEMKQLTTEVEDHTSAYDSKRADYLKQLLLVASFVNMSNYYRRAAEKIVDAIERNEK</sequence>
<accession>A0A024Q9A1</accession>
<proteinExistence type="predicted"/>
<dbReference type="PANTHER" id="PTHR40056:SF1">
    <property type="entry name" value="DUF1836 DOMAIN-CONTAINING PROTEIN"/>
    <property type="match status" value="1"/>
</dbReference>
<dbReference type="RefSeq" id="WP_021289010.1">
    <property type="nucleotide sequence ID" value="NZ_BNER01000003.1"/>
</dbReference>
<keyword evidence="1" id="KW-0175">Coiled coil</keyword>
<reference evidence="2 3" key="1">
    <citation type="submission" date="2014-03" db="EMBL/GenBank/DDBJ databases">
        <authorList>
            <person name="Urmite Genomes U."/>
        </authorList>
    </citation>
    <scope>NUCLEOTIDE SEQUENCE [LARGE SCALE GENOMIC DNA]</scope>
    <source>
        <strain evidence="2 3">Vm-5</strain>
    </source>
</reference>
<dbReference type="AlphaFoldDB" id="A0A024Q9A1"/>
<evidence type="ECO:0000313" key="3">
    <source>
        <dbReference type="Proteomes" id="UP000028875"/>
    </source>
</evidence>